<dbReference type="Pfam" id="PF00535">
    <property type="entry name" value="Glycos_transf_2"/>
    <property type="match status" value="1"/>
</dbReference>
<dbReference type="CDD" id="cd00761">
    <property type="entry name" value="Glyco_tranf_GTA_type"/>
    <property type="match status" value="1"/>
</dbReference>
<dbReference type="InterPro" id="IPR029044">
    <property type="entry name" value="Nucleotide-diphossugar_trans"/>
</dbReference>
<dbReference type="InterPro" id="IPR001173">
    <property type="entry name" value="Glyco_trans_2-like"/>
</dbReference>
<dbReference type="STRING" id="34027.SAMN05421829_104123"/>
<proteinExistence type="predicted"/>
<protein>
    <submittedName>
        <fullName evidence="2">Glycosyl transferase family 2</fullName>
    </submittedName>
</protein>
<name>A0A1N6SKI7_9RHOO</name>
<dbReference type="PANTHER" id="PTHR43685">
    <property type="entry name" value="GLYCOSYLTRANSFERASE"/>
    <property type="match status" value="1"/>
</dbReference>
<accession>A0A1N6SKI7</accession>
<sequence length="320" mass="35106">MSRLIDDPEIAAAREVLRRPPAPLVSVVIPSYNRGHAIGACIASVLAQTLEDFELVVVDDASTDDTRARVAAIADPRVRYVAHATNRGGAAARNTGVRAARGDFIAFLDSDDSWSPRKLERQIALLGERGPEYGVAYTWFIGRDKDGREVSRSDHSLDGSVADALLVANYVGTFSSIVVRRDVFEHVGGLDESLRSCQDWDLSIRLSRVTKICCVEDYLVSYFHNGADRHRISSNPASLIQGHRRMLEKFADEYARLPRDKAAQALKGFLDVFAGAGSFADVLRLGRRIVATTRRPGGVVLCAIAMARAAKRRMTGQFGY</sequence>
<dbReference type="GO" id="GO:0044010">
    <property type="term" value="P:single-species biofilm formation"/>
    <property type="evidence" value="ECO:0007669"/>
    <property type="project" value="TreeGrafter"/>
</dbReference>
<keyword evidence="2" id="KW-0808">Transferase</keyword>
<dbReference type="RefSeq" id="WP_076601485.1">
    <property type="nucleotide sequence ID" value="NZ_FTMD01000004.1"/>
</dbReference>
<dbReference type="PANTHER" id="PTHR43685:SF2">
    <property type="entry name" value="GLYCOSYLTRANSFERASE 2-LIKE DOMAIN-CONTAINING PROTEIN"/>
    <property type="match status" value="1"/>
</dbReference>
<reference evidence="3" key="1">
    <citation type="submission" date="2017-01" db="EMBL/GenBank/DDBJ databases">
        <authorList>
            <person name="Varghese N."/>
            <person name="Submissions S."/>
        </authorList>
    </citation>
    <scope>NUCLEOTIDE SEQUENCE [LARGE SCALE GENOMIC DNA]</scope>
    <source>
        <strain evidence="3">ATCC 51758</strain>
    </source>
</reference>
<evidence type="ECO:0000313" key="2">
    <source>
        <dbReference type="EMBL" id="SIQ41436.1"/>
    </source>
</evidence>
<evidence type="ECO:0000313" key="3">
    <source>
        <dbReference type="Proteomes" id="UP000186819"/>
    </source>
</evidence>
<dbReference type="SUPFAM" id="SSF53448">
    <property type="entry name" value="Nucleotide-diphospho-sugar transferases"/>
    <property type="match status" value="1"/>
</dbReference>
<feature type="domain" description="Glycosyltransferase 2-like" evidence="1">
    <location>
        <begin position="26"/>
        <end position="186"/>
    </location>
</feature>
<keyword evidence="3" id="KW-1185">Reference proteome</keyword>
<dbReference type="OrthoDB" id="9798249at2"/>
<dbReference type="EMBL" id="FTMD01000004">
    <property type="protein sequence ID" value="SIQ41436.1"/>
    <property type="molecule type" value="Genomic_DNA"/>
</dbReference>
<dbReference type="GO" id="GO:0016740">
    <property type="term" value="F:transferase activity"/>
    <property type="evidence" value="ECO:0007669"/>
    <property type="project" value="UniProtKB-KW"/>
</dbReference>
<dbReference type="Gene3D" id="3.90.550.10">
    <property type="entry name" value="Spore Coat Polysaccharide Biosynthesis Protein SpsA, Chain A"/>
    <property type="match status" value="1"/>
</dbReference>
<dbReference type="Proteomes" id="UP000186819">
    <property type="component" value="Unassembled WGS sequence"/>
</dbReference>
<gene>
    <name evidence="2" type="ORF">SAMN05421829_104123</name>
</gene>
<evidence type="ECO:0000259" key="1">
    <source>
        <dbReference type="Pfam" id="PF00535"/>
    </source>
</evidence>
<organism evidence="2 3">
    <name type="scientific">Aromatoleum tolulyticum</name>
    <dbReference type="NCBI Taxonomy" id="34027"/>
    <lineage>
        <taxon>Bacteria</taxon>
        <taxon>Pseudomonadati</taxon>
        <taxon>Pseudomonadota</taxon>
        <taxon>Betaproteobacteria</taxon>
        <taxon>Rhodocyclales</taxon>
        <taxon>Rhodocyclaceae</taxon>
        <taxon>Aromatoleum</taxon>
    </lineage>
</organism>
<dbReference type="AlphaFoldDB" id="A0A1N6SKI7"/>
<dbReference type="InterPro" id="IPR050834">
    <property type="entry name" value="Glycosyltransf_2"/>
</dbReference>